<gene>
    <name evidence="1" type="ORF">FD09_GL002810</name>
</gene>
<evidence type="ECO:0000313" key="1">
    <source>
        <dbReference type="EMBL" id="KRL12823.1"/>
    </source>
</evidence>
<organism evidence="1 2">
    <name type="scientific">Schleiferilactobacillus perolens DSM 12744</name>
    <dbReference type="NCBI Taxonomy" id="1423792"/>
    <lineage>
        <taxon>Bacteria</taxon>
        <taxon>Bacillati</taxon>
        <taxon>Bacillota</taxon>
        <taxon>Bacilli</taxon>
        <taxon>Lactobacillales</taxon>
        <taxon>Lactobacillaceae</taxon>
        <taxon>Schleiferilactobacillus</taxon>
    </lineage>
</organism>
<dbReference type="PATRIC" id="fig|1423792.3.peg.2870"/>
<dbReference type="RefSeq" id="WP_157053738.1">
    <property type="nucleotide sequence ID" value="NZ_AZEC01000006.1"/>
</dbReference>
<comment type="caution">
    <text evidence="1">The sequence shown here is derived from an EMBL/GenBank/DDBJ whole genome shotgun (WGS) entry which is preliminary data.</text>
</comment>
<protein>
    <submittedName>
        <fullName evidence="1">Uncharacterized protein</fullName>
    </submittedName>
</protein>
<keyword evidence="2" id="KW-1185">Reference proteome</keyword>
<dbReference type="STRING" id="1423792.FD09_GL002810"/>
<reference evidence="1 2" key="1">
    <citation type="journal article" date="2015" name="Genome Announc.">
        <title>Expanding the biotechnology potential of lactobacilli through comparative genomics of 213 strains and associated genera.</title>
        <authorList>
            <person name="Sun Z."/>
            <person name="Harris H.M."/>
            <person name="McCann A."/>
            <person name="Guo C."/>
            <person name="Argimon S."/>
            <person name="Zhang W."/>
            <person name="Yang X."/>
            <person name="Jeffery I.B."/>
            <person name="Cooney J.C."/>
            <person name="Kagawa T.F."/>
            <person name="Liu W."/>
            <person name="Song Y."/>
            <person name="Salvetti E."/>
            <person name="Wrobel A."/>
            <person name="Rasinkangas P."/>
            <person name="Parkhill J."/>
            <person name="Rea M.C."/>
            <person name="O'Sullivan O."/>
            <person name="Ritari J."/>
            <person name="Douillard F.P."/>
            <person name="Paul Ross R."/>
            <person name="Yang R."/>
            <person name="Briner A.E."/>
            <person name="Felis G.E."/>
            <person name="de Vos W.M."/>
            <person name="Barrangou R."/>
            <person name="Klaenhammer T.R."/>
            <person name="Caufield P.W."/>
            <person name="Cui Y."/>
            <person name="Zhang H."/>
            <person name="O'Toole P.W."/>
        </authorList>
    </citation>
    <scope>NUCLEOTIDE SEQUENCE [LARGE SCALE GENOMIC DNA]</scope>
    <source>
        <strain evidence="1 2">DSM 12744</strain>
    </source>
</reference>
<proteinExistence type="predicted"/>
<dbReference type="EMBL" id="AZEC01000006">
    <property type="protein sequence ID" value="KRL12823.1"/>
    <property type="molecule type" value="Genomic_DNA"/>
</dbReference>
<name>A0A0R1MXB3_9LACO</name>
<evidence type="ECO:0000313" key="2">
    <source>
        <dbReference type="Proteomes" id="UP000051330"/>
    </source>
</evidence>
<dbReference type="AlphaFoldDB" id="A0A0R1MXB3"/>
<accession>A0A0R1MXB3</accession>
<dbReference type="Proteomes" id="UP000051330">
    <property type="component" value="Unassembled WGS sequence"/>
</dbReference>
<sequence>MNEHNKKMSIDTNGNNEHSSISADMSTSIVINSHHQRLIAIIKKLVQGFLN</sequence>